<proteinExistence type="predicted"/>
<gene>
    <name evidence="1" type="ORF">NM688_g6288</name>
</gene>
<accession>A0ACC1SHQ4</accession>
<reference evidence="1" key="1">
    <citation type="submission" date="2022-07" db="EMBL/GenBank/DDBJ databases">
        <title>Genome Sequence of Phlebia brevispora.</title>
        <authorList>
            <person name="Buettner E."/>
        </authorList>
    </citation>
    <scope>NUCLEOTIDE SEQUENCE</scope>
    <source>
        <strain evidence="1">MPL23</strain>
    </source>
</reference>
<organism evidence="1 2">
    <name type="scientific">Phlebia brevispora</name>
    <dbReference type="NCBI Taxonomy" id="194682"/>
    <lineage>
        <taxon>Eukaryota</taxon>
        <taxon>Fungi</taxon>
        <taxon>Dikarya</taxon>
        <taxon>Basidiomycota</taxon>
        <taxon>Agaricomycotina</taxon>
        <taxon>Agaricomycetes</taxon>
        <taxon>Polyporales</taxon>
        <taxon>Meruliaceae</taxon>
        <taxon>Phlebia</taxon>
    </lineage>
</organism>
<name>A0ACC1SHQ4_9APHY</name>
<dbReference type="EMBL" id="JANHOG010001271">
    <property type="protein sequence ID" value="KAJ3540005.1"/>
    <property type="molecule type" value="Genomic_DNA"/>
</dbReference>
<sequence length="118" mass="13222">MERYHVRGSLVTISYASWPGELDLSMLQNVWIFYGGSSFLMLPGPFPGLPFERTSSLPIVHNHAPVGDIRLLQHHLKTLLCPSLRDSRASRAEAFKQTFQVLEKALRLPYVLCAAGTV</sequence>
<keyword evidence="2" id="KW-1185">Reference proteome</keyword>
<comment type="caution">
    <text evidence="1">The sequence shown here is derived from an EMBL/GenBank/DDBJ whole genome shotgun (WGS) entry which is preliminary data.</text>
</comment>
<dbReference type="Proteomes" id="UP001148662">
    <property type="component" value="Unassembled WGS sequence"/>
</dbReference>
<protein>
    <submittedName>
        <fullName evidence="1">Uncharacterized protein</fullName>
    </submittedName>
</protein>
<evidence type="ECO:0000313" key="2">
    <source>
        <dbReference type="Proteomes" id="UP001148662"/>
    </source>
</evidence>
<evidence type="ECO:0000313" key="1">
    <source>
        <dbReference type="EMBL" id="KAJ3540005.1"/>
    </source>
</evidence>